<accession>A0AAV4ACK7</accession>
<evidence type="ECO:0000313" key="1">
    <source>
        <dbReference type="EMBL" id="GFO03944.1"/>
    </source>
</evidence>
<gene>
    <name evidence="1" type="ORF">PoB_003044900</name>
</gene>
<evidence type="ECO:0000313" key="2">
    <source>
        <dbReference type="Proteomes" id="UP000735302"/>
    </source>
</evidence>
<keyword evidence="2" id="KW-1185">Reference proteome</keyword>
<dbReference type="AlphaFoldDB" id="A0AAV4ACK7"/>
<proteinExistence type="predicted"/>
<protein>
    <submittedName>
        <fullName evidence="1">Histone-lysine N-methyltransferase SETMAR-like protein</fullName>
    </submittedName>
</protein>
<name>A0AAV4ACK7_9GAST</name>
<reference evidence="1 2" key="1">
    <citation type="journal article" date="2021" name="Elife">
        <title>Chloroplast acquisition without the gene transfer in kleptoplastic sea slugs, Plakobranchus ocellatus.</title>
        <authorList>
            <person name="Maeda T."/>
            <person name="Takahashi S."/>
            <person name="Yoshida T."/>
            <person name="Shimamura S."/>
            <person name="Takaki Y."/>
            <person name="Nagai Y."/>
            <person name="Toyoda A."/>
            <person name="Suzuki Y."/>
            <person name="Arimoto A."/>
            <person name="Ishii H."/>
            <person name="Satoh N."/>
            <person name="Nishiyama T."/>
            <person name="Hasebe M."/>
            <person name="Maruyama T."/>
            <person name="Minagawa J."/>
            <person name="Obokata J."/>
            <person name="Shigenobu S."/>
        </authorList>
    </citation>
    <scope>NUCLEOTIDE SEQUENCE [LARGE SCALE GENOMIC DNA]</scope>
</reference>
<comment type="caution">
    <text evidence="1">The sequence shown here is derived from an EMBL/GenBank/DDBJ whole genome shotgun (WGS) entry which is preliminary data.</text>
</comment>
<sequence length="84" mass="10065">MLTDQVKWQMKKTCVLKRFEEECATFIQQNVTGDKTCVHDYDPERKRQSTEYRRMNSPSFRKFKCAASARKVLLTLFWRVTPQV</sequence>
<dbReference type="EMBL" id="BLXT01003733">
    <property type="protein sequence ID" value="GFO03944.1"/>
    <property type="molecule type" value="Genomic_DNA"/>
</dbReference>
<organism evidence="1 2">
    <name type="scientific">Plakobranchus ocellatus</name>
    <dbReference type="NCBI Taxonomy" id="259542"/>
    <lineage>
        <taxon>Eukaryota</taxon>
        <taxon>Metazoa</taxon>
        <taxon>Spiralia</taxon>
        <taxon>Lophotrochozoa</taxon>
        <taxon>Mollusca</taxon>
        <taxon>Gastropoda</taxon>
        <taxon>Heterobranchia</taxon>
        <taxon>Euthyneura</taxon>
        <taxon>Panpulmonata</taxon>
        <taxon>Sacoglossa</taxon>
        <taxon>Placobranchoidea</taxon>
        <taxon>Plakobranchidae</taxon>
        <taxon>Plakobranchus</taxon>
    </lineage>
</organism>
<dbReference type="Proteomes" id="UP000735302">
    <property type="component" value="Unassembled WGS sequence"/>
</dbReference>